<feature type="compositionally biased region" description="Polar residues" evidence="2">
    <location>
        <begin position="84"/>
        <end position="105"/>
    </location>
</feature>
<feature type="coiled-coil region" evidence="1">
    <location>
        <begin position="148"/>
        <end position="214"/>
    </location>
</feature>
<dbReference type="EMBL" id="JARKIB010000106">
    <property type="protein sequence ID" value="KAJ7739551.1"/>
    <property type="molecule type" value="Genomic_DNA"/>
</dbReference>
<feature type="compositionally biased region" description="Low complexity" evidence="2">
    <location>
        <begin position="53"/>
        <end position="72"/>
    </location>
</feature>
<keyword evidence="1" id="KW-0175">Coiled coil</keyword>
<feature type="region of interest" description="Disordered" evidence="2">
    <location>
        <begin position="18"/>
        <end position="105"/>
    </location>
</feature>
<evidence type="ECO:0000256" key="1">
    <source>
        <dbReference type="SAM" id="Coils"/>
    </source>
</evidence>
<sequence>MASTLRAGQYVHYVAPQHQVQQPQSHQVQQQHPTTVSPQDTQHHHVVNSHLVHGNTGTGQQNTHPQPQQQQTLTVPRAGPAVHNSGTTPVVNANASGSGSGNTPVQIQPQPVVAKGNWTKDLVQLAKTAELKKHALTLQLHTAHILSAHAALEQKNRAVQDIKEQRNKLESERARLIECLSQVNEDRNQADLLESTLERERAALRAKISALSEAEYKVAKADVDRLRADLGQPPLPSLQETLDGKGAGYVSSVVLHFFRSFSLLFLLLAPRRAVRVPRQCSPRAWDVVAAGCKAGADGAATSCRWAPRACSLSADHIPRAHWLVSGYYGLHCPQRSFIFFCPFGPAVVNWRSSCDPRMSSRLCLGQRTPRSDSGVLGTG</sequence>
<dbReference type="Proteomes" id="UP001215598">
    <property type="component" value="Unassembled WGS sequence"/>
</dbReference>
<dbReference type="AlphaFoldDB" id="A0AAD7IBR8"/>
<protein>
    <submittedName>
        <fullName evidence="3">Uncharacterized protein</fullName>
    </submittedName>
</protein>
<organism evidence="3 4">
    <name type="scientific">Mycena metata</name>
    <dbReference type="NCBI Taxonomy" id="1033252"/>
    <lineage>
        <taxon>Eukaryota</taxon>
        <taxon>Fungi</taxon>
        <taxon>Dikarya</taxon>
        <taxon>Basidiomycota</taxon>
        <taxon>Agaricomycotina</taxon>
        <taxon>Agaricomycetes</taxon>
        <taxon>Agaricomycetidae</taxon>
        <taxon>Agaricales</taxon>
        <taxon>Marasmiineae</taxon>
        <taxon>Mycenaceae</taxon>
        <taxon>Mycena</taxon>
    </lineage>
</organism>
<gene>
    <name evidence="3" type="ORF">B0H16DRAFT_1324868</name>
</gene>
<proteinExistence type="predicted"/>
<comment type="caution">
    <text evidence="3">The sequence shown here is derived from an EMBL/GenBank/DDBJ whole genome shotgun (WGS) entry which is preliminary data.</text>
</comment>
<reference evidence="3" key="1">
    <citation type="submission" date="2023-03" db="EMBL/GenBank/DDBJ databases">
        <title>Massive genome expansion in bonnet fungi (Mycena s.s.) driven by repeated elements and novel gene families across ecological guilds.</title>
        <authorList>
            <consortium name="Lawrence Berkeley National Laboratory"/>
            <person name="Harder C.B."/>
            <person name="Miyauchi S."/>
            <person name="Viragh M."/>
            <person name="Kuo A."/>
            <person name="Thoen E."/>
            <person name="Andreopoulos B."/>
            <person name="Lu D."/>
            <person name="Skrede I."/>
            <person name="Drula E."/>
            <person name="Henrissat B."/>
            <person name="Morin E."/>
            <person name="Kohler A."/>
            <person name="Barry K."/>
            <person name="LaButti K."/>
            <person name="Morin E."/>
            <person name="Salamov A."/>
            <person name="Lipzen A."/>
            <person name="Mereny Z."/>
            <person name="Hegedus B."/>
            <person name="Baldrian P."/>
            <person name="Stursova M."/>
            <person name="Weitz H."/>
            <person name="Taylor A."/>
            <person name="Grigoriev I.V."/>
            <person name="Nagy L.G."/>
            <person name="Martin F."/>
            <person name="Kauserud H."/>
        </authorList>
    </citation>
    <scope>NUCLEOTIDE SEQUENCE</scope>
    <source>
        <strain evidence="3">CBHHK182m</strain>
    </source>
</reference>
<evidence type="ECO:0000256" key="2">
    <source>
        <dbReference type="SAM" id="MobiDB-lite"/>
    </source>
</evidence>
<keyword evidence="4" id="KW-1185">Reference proteome</keyword>
<feature type="compositionally biased region" description="Low complexity" evidence="2">
    <location>
        <begin position="18"/>
        <end position="39"/>
    </location>
</feature>
<name>A0AAD7IBR8_9AGAR</name>
<evidence type="ECO:0000313" key="3">
    <source>
        <dbReference type="EMBL" id="KAJ7739551.1"/>
    </source>
</evidence>
<evidence type="ECO:0000313" key="4">
    <source>
        <dbReference type="Proteomes" id="UP001215598"/>
    </source>
</evidence>
<accession>A0AAD7IBR8</accession>